<dbReference type="GO" id="GO:0051537">
    <property type="term" value="F:2 iron, 2 sulfur cluster binding"/>
    <property type="evidence" value="ECO:0007669"/>
    <property type="project" value="UniProtKB-KW"/>
</dbReference>
<comment type="caution">
    <text evidence="18">The sequence shown here is derived from an EMBL/GenBank/DDBJ whole genome shotgun (WGS) entry which is preliminary data.</text>
</comment>
<dbReference type="Gene3D" id="3.30.365.10">
    <property type="entry name" value="Aldehyde oxidase/xanthine dehydrogenase, molybdopterin binding domain"/>
    <property type="match status" value="5"/>
</dbReference>
<accession>A0A9Q0S9Q1</accession>
<evidence type="ECO:0000256" key="4">
    <source>
        <dbReference type="ARBA" id="ARBA00006849"/>
    </source>
</evidence>
<dbReference type="SUPFAM" id="SSF56003">
    <property type="entry name" value="Molybdenum cofactor-binding domain"/>
    <property type="match status" value="2"/>
</dbReference>
<comment type="subunit">
    <text evidence="5">Homodimer.</text>
</comment>
<dbReference type="Pfam" id="PF20256">
    <property type="entry name" value="MoCoBD_2"/>
    <property type="match status" value="2"/>
</dbReference>
<keyword evidence="9" id="KW-0479">Metal-binding</keyword>
<dbReference type="Gene3D" id="3.30.465.10">
    <property type="match status" value="2"/>
</dbReference>
<name>A0A9Q0S9Q1_9DIPT</name>
<dbReference type="SUPFAM" id="SSF55447">
    <property type="entry name" value="CO dehydrogenase flavoprotein C-terminal domain-like"/>
    <property type="match status" value="3"/>
</dbReference>
<dbReference type="Proteomes" id="UP001151699">
    <property type="component" value="Chromosome A"/>
</dbReference>
<keyword evidence="19" id="KW-1185">Reference proteome</keyword>
<dbReference type="InterPro" id="IPR016208">
    <property type="entry name" value="Ald_Oxase/xanthine_DH-like"/>
</dbReference>
<keyword evidence="12" id="KW-0408">Iron</keyword>
<keyword evidence="8" id="KW-0001">2Fe-2S</keyword>
<dbReference type="CDD" id="cd00207">
    <property type="entry name" value="fer2"/>
    <property type="match status" value="2"/>
</dbReference>
<dbReference type="Pfam" id="PF00941">
    <property type="entry name" value="FAD_binding_5"/>
    <property type="match status" value="2"/>
</dbReference>
<evidence type="ECO:0000256" key="16">
    <source>
        <dbReference type="ARBA" id="ARBA00034078"/>
    </source>
</evidence>
<dbReference type="SUPFAM" id="SSF54292">
    <property type="entry name" value="2Fe-2S ferredoxin-like"/>
    <property type="match status" value="2"/>
</dbReference>
<comment type="cofactor">
    <cofactor evidence="2">
        <name>FAD</name>
        <dbReference type="ChEBI" id="CHEBI:57692"/>
    </cofactor>
</comment>
<organism evidence="18 19">
    <name type="scientific">Pseudolycoriella hygida</name>
    <dbReference type="NCBI Taxonomy" id="35572"/>
    <lineage>
        <taxon>Eukaryota</taxon>
        <taxon>Metazoa</taxon>
        <taxon>Ecdysozoa</taxon>
        <taxon>Arthropoda</taxon>
        <taxon>Hexapoda</taxon>
        <taxon>Insecta</taxon>
        <taxon>Pterygota</taxon>
        <taxon>Neoptera</taxon>
        <taxon>Endopterygota</taxon>
        <taxon>Diptera</taxon>
        <taxon>Nematocera</taxon>
        <taxon>Sciaroidea</taxon>
        <taxon>Sciaridae</taxon>
        <taxon>Pseudolycoriella</taxon>
    </lineage>
</organism>
<evidence type="ECO:0000256" key="12">
    <source>
        <dbReference type="ARBA" id="ARBA00023004"/>
    </source>
</evidence>
<dbReference type="Pfam" id="PF00111">
    <property type="entry name" value="Fer2"/>
    <property type="match status" value="2"/>
</dbReference>
<dbReference type="PANTHER" id="PTHR11908:SF132">
    <property type="entry name" value="ALDEHYDE OXIDASE 1-RELATED"/>
    <property type="match status" value="1"/>
</dbReference>
<evidence type="ECO:0000313" key="19">
    <source>
        <dbReference type="Proteomes" id="UP001151699"/>
    </source>
</evidence>
<dbReference type="GO" id="GO:0071949">
    <property type="term" value="F:FAD binding"/>
    <property type="evidence" value="ECO:0007669"/>
    <property type="project" value="InterPro"/>
</dbReference>
<evidence type="ECO:0000256" key="2">
    <source>
        <dbReference type="ARBA" id="ARBA00001974"/>
    </source>
</evidence>
<dbReference type="SUPFAM" id="SSF54665">
    <property type="entry name" value="CO dehydrogenase molybdoprotein N-domain-like"/>
    <property type="match status" value="2"/>
</dbReference>
<comment type="subcellular location">
    <subcellularLocation>
        <location evidence="3">Peroxisome</location>
    </subcellularLocation>
</comment>
<dbReference type="Gene3D" id="3.90.1170.50">
    <property type="entry name" value="Aldehyde oxidase/xanthine dehydrogenase, a/b hammerhead"/>
    <property type="match status" value="1"/>
</dbReference>
<keyword evidence="13" id="KW-0411">Iron-sulfur</keyword>
<comment type="cofactor">
    <cofactor evidence="16">
        <name>[2Fe-2S] cluster</name>
        <dbReference type="ChEBI" id="CHEBI:190135"/>
    </cofactor>
</comment>
<evidence type="ECO:0000256" key="15">
    <source>
        <dbReference type="ARBA" id="ARBA00023140"/>
    </source>
</evidence>
<dbReference type="InterPro" id="IPR000674">
    <property type="entry name" value="Ald_Oxase/Xan_DH_a/b"/>
</dbReference>
<keyword evidence="6" id="KW-0500">Molybdenum</keyword>
<dbReference type="PROSITE" id="PS00197">
    <property type="entry name" value="2FE2S_FER_1"/>
    <property type="match status" value="2"/>
</dbReference>
<feature type="domain" description="FAD-binding PCMH-type" evidence="17">
    <location>
        <begin position="878"/>
        <end position="1060"/>
    </location>
</feature>
<dbReference type="SMART" id="SM01092">
    <property type="entry name" value="CO_deh_flav_C"/>
    <property type="match status" value="3"/>
</dbReference>
<dbReference type="GO" id="GO:0005506">
    <property type="term" value="F:iron ion binding"/>
    <property type="evidence" value="ECO:0007669"/>
    <property type="project" value="InterPro"/>
</dbReference>
<dbReference type="Pfam" id="PF01315">
    <property type="entry name" value="Ald_Xan_dh_C"/>
    <property type="match status" value="1"/>
</dbReference>
<sequence>MPIKTDEVPVGTSLNTFIRQNAHLTGTKSMCLEGGCGVCVVTVKRLHPTTKKLETFAVNSCLMPVYACHNVQVVTIEGIGNAKDGYSLEQTRLLQKNGSQCGYCTPGMVMNMHSLIESEEGGLTMEKVENSFSGNICRCTGYRPILDAFKSLAVDADSAFLCQDIEDLPRVCNSDNSCGVCLETFKESFGLKFKDGTEWYKAFSVTEVLQILRDTKIKQYMLVAGNTAHEVAKFLSLDMNKKVILNVKLPMLDKRFYKLRTYKVMIRAQNAHAYVNGGILVKFNSNIVESARVCFGGINPKFVHAEDTQTFLRGRNLHTNETLKLAVNVLKNELHPDDVLPEASPAYRKRLAVSLFYRFVLSTCNESYIKPEFRSGANVLQRPLSKGTQSYDSDKDQFPLTESILKYEGIAQVSGAATYSNDIPTYPNELWAAFVPATKVHSKLGKIDASDALIEGAFITGIGYWLTEDIIYDRTTGQLLSNRTWNYKPPGAKDIPVDFRVSLLKNSTNPGFALRSKAVGEPAITLSIVVVFALRYALQSARSDSGIKNDPWFDLTTPVTPEVIALAAGHSPDDSMFENFPEIFKQLYKATNMESNFGTENKLWGMLEPKLTNAIHHPIGSDILNLILKQGSKVAQTIDDNGVTYFKIWQNTISAAKNLQNRGIQAHMGSYHQEMGSCGKTTNYFSTTVKTDEVPVGTSLNTFIRQNAHLTGTKSMCLEGGCGACIVTVKRLHSTTKKLETFAVNSCLMPVYACHNVQVVTIEGIGNAKDGFSLEQTRLLQKHGSQCGYCTPGMVMNMHSLIESEEDGLTMEKVENSFGGNICRCTGYRSILDAFKSLAVDADSAFLCQDIEDLPRVCNRSNSCGVCPETFKESFGLKFKDGTEWYKAFTVTEVLQILRDTTIKQYMLVAGNTAHGVYRRPDNLKLFIDINDVSDLRNCAIVDNILTIGANNNLSETQKILKSFSNTSGFEYCTSLAEHIDLIANVPVRNIGTIAGNLSIKYQHNEFPSDMFIILETVGAKLTIIDASTNRTSVVEVAKFLSLDMNKKVILNVKLPMLDKRFYKLRTYKVMIRAQNAHAYVNGGFLVKFNSNIVDSARVCFGGINPKFVHAEDTQAFLRGKNLQSNKTLKLALNVLKNELHPNDVLPEASPAYRKRLAISLFYRFVLSTCNESYIKPEFRSGANVLQRPLSKGTQSYESHKDQFPLTESIPKYEGIAQVSGAAIYSNDVPTYPTELWAAFVPATKVHSKLGKIDASDALKIPGVRYFYSALDIPGENNFTPSIFAPFGMFEFEQIFVSHKSDVLFYGQPVGIILADTFSLANYAATKVKVSYIQNDSYMGMAMNLFYGDKPVLPTLQDVVNSDAKYKKFVQTTNTNIYDSSKTIRGRVAFGGQYHYTMEPQTTVCTPTDDGIKVYTSTQWTDFTQIAISGCLKVPTNSVHLELKRVGGAYGGKVTRASLIACACALGCYLTRRPVRFVMTIESNMEVIGKRNAMIGEYTATVDPNGKIESLNYNTFHDAGSSFNEPISSSVAISHANCYDASKWNLKSEDVKTDAPSHTWCRAPRTLEMIGLAETVMEHISKVLSKDPMSVRLENMPSESLIRTMIPAFLKDVDFNDRKRSVDDFNKANRWSKKGIAVVPMQYPIANKSPHTAYVAVYHNDGTVVVSHGGVEMGQGINTKVTQVVAHAFGIAPSFVQVRNSDSVIGANCIASAGSVASEMVCLAALKACEQILEQLKPIREKNPNATWPELTQVAYMNQLSLKAVYSTQAKDKTQYPVCALACAEIEADLLTGNIQLTRVDILEDVGQSANPLIDIGQVEGAFIMGVGYWLTEDLVYDRTTGQLLTNRTWNYKPPGAKDIPVDFRVSFLKNSTNHLIPLRSKGSLNPQSTVKSCKFVFISAVGEPALTLAISAIFALRYALQSARSDSGIKNDPWFELTTPATPEVIALAAGHSLDERMWRLHCNCETTTSNDQKIGNICCQFVYACHNVQVVTIEGIGNAKDGFSLEQTRLLQKHGSQCGYCTPGMVMNMHSLIESEEDGLTMEKVENSFGGNICRCTGYRSILDAFKSLADIEDLPRVCNRSNSCGVCPETFKESFGLKFKDGTEWYKAFTVTEVLQILRDTTIKQYMLVAGNTAHGVYRRPDNLKLFIDINDVSDLRNSAIVDNILTIGANNNLSETQKILKSFSNTSGFEYCTSLAEHIDLIANVPVRNVSCRGSSPDLYYSQAFQIGTIAGNLSIKYQHNEFPSDMFIILEAVGAKLTIIDASTNRTSVVEVAKFLSLDMNKKVILNVKLPMLDKRFYKLRTYKVMIRAQNAHAYVNGGFLVKFNSNIVDSARVCFGGINPKFVHAEDTQAFLRGKNLHSNETLKLALNVLKNELHPNDVLPEASPAYRKRLAISLLYRFVLSTCNENYIKPEFRSGANVLQRPLSKGTQSYESHKDQFPLTDLRFIQPLRTSRKMLTVQCALVFGLILHCTLARPNDNELPVASTTQETTENGGQHEIQLPTDGMLYGIVLNFTSPAHIHFSAPTKSDSVTSNDDVSDSTSKNKDENKIIHFLKNFNLAEAFYANSLVLRSA</sequence>
<evidence type="ECO:0000256" key="13">
    <source>
        <dbReference type="ARBA" id="ARBA00023014"/>
    </source>
</evidence>
<dbReference type="Gene3D" id="3.30.390.50">
    <property type="entry name" value="CO dehydrogenase flavoprotein, C-terminal domain"/>
    <property type="match status" value="3"/>
</dbReference>
<evidence type="ECO:0000256" key="8">
    <source>
        <dbReference type="ARBA" id="ARBA00022714"/>
    </source>
</evidence>
<dbReference type="FunFam" id="3.30.365.10:FF:000002">
    <property type="entry name" value="Xanthine dehydrogenase oxidase"/>
    <property type="match status" value="1"/>
</dbReference>
<dbReference type="InterPro" id="IPR046867">
    <property type="entry name" value="AldOxase/xan_DH_MoCoBD2"/>
</dbReference>
<evidence type="ECO:0000256" key="14">
    <source>
        <dbReference type="ARBA" id="ARBA00023027"/>
    </source>
</evidence>
<dbReference type="InterPro" id="IPR002888">
    <property type="entry name" value="2Fe-2S-bd"/>
</dbReference>
<evidence type="ECO:0000256" key="5">
    <source>
        <dbReference type="ARBA" id="ARBA00011738"/>
    </source>
</evidence>
<dbReference type="EMBL" id="WJQU01000001">
    <property type="protein sequence ID" value="KAJ6648665.1"/>
    <property type="molecule type" value="Genomic_DNA"/>
</dbReference>
<dbReference type="InterPro" id="IPR006058">
    <property type="entry name" value="2Fe2S_fd_BS"/>
</dbReference>
<keyword evidence="14" id="KW-0520">NAD</keyword>
<gene>
    <name evidence="18" type="primary">hxA</name>
    <name evidence="18" type="ORF">Bhyg_03896</name>
</gene>
<dbReference type="InterPro" id="IPR036318">
    <property type="entry name" value="FAD-bd_PCMH-like_sf"/>
</dbReference>
<dbReference type="InterPro" id="IPR016166">
    <property type="entry name" value="FAD-bd_PCMH"/>
</dbReference>
<dbReference type="FunFam" id="3.10.20.30:FF:000012">
    <property type="entry name" value="Xanthine dehydrogenase/oxidase"/>
    <property type="match status" value="2"/>
</dbReference>
<dbReference type="InterPro" id="IPR036010">
    <property type="entry name" value="2Fe-2S_ferredoxin-like_sf"/>
</dbReference>
<dbReference type="Gene3D" id="1.10.150.120">
    <property type="entry name" value="[2Fe-2S]-binding domain"/>
    <property type="match status" value="3"/>
</dbReference>
<evidence type="ECO:0000259" key="17">
    <source>
        <dbReference type="PROSITE" id="PS51387"/>
    </source>
</evidence>
<dbReference type="InterPro" id="IPR001041">
    <property type="entry name" value="2Fe-2S_ferredoxin-type"/>
</dbReference>
<comment type="similarity">
    <text evidence="4">Belongs to the xanthine dehydrogenase family.</text>
</comment>
<evidence type="ECO:0000256" key="1">
    <source>
        <dbReference type="ARBA" id="ARBA00001924"/>
    </source>
</evidence>
<evidence type="ECO:0000256" key="3">
    <source>
        <dbReference type="ARBA" id="ARBA00004275"/>
    </source>
</evidence>
<protein>
    <submittedName>
        <fullName evidence="18">Xanthine dehydrogenase</fullName>
    </submittedName>
</protein>
<evidence type="ECO:0000256" key="6">
    <source>
        <dbReference type="ARBA" id="ARBA00022505"/>
    </source>
</evidence>
<dbReference type="Pfam" id="PF03450">
    <property type="entry name" value="CO_deh_flav_C"/>
    <property type="match status" value="3"/>
</dbReference>
<dbReference type="Pfam" id="PF02738">
    <property type="entry name" value="MoCoBD_1"/>
    <property type="match status" value="1"/>
</dbReference>
<dbReference type="InterPro" id="IPR037165">
    <property type="entry name" value="AldOxase/xan_DH_Mopterin-bd_sf"/>
</dbReference>
<dbReference type="PROSITE" id="PS51387">
    <property type="entry name" value="FAD_PCMH"/>
    <property type="match status" value="2"/>
</dbReference>
<reference evidence="18" key="1">
    <citation type="submission" date="2022-07" db="EMBL/GenBank/DDBJ databases">
        <authorList>
            <person name="Trinca V."/>
            <person name="Uliana J.V.C."/>
            <person name="Torres T.T."/>
            <person name="Ward R.J."/>
            <person name="Monesi N."/>
        </authorList>
    </citation>
    <scope>NUCLEOTIDE SEQUENCE</scope>
    <source>
        <strain evidence="18">HSMRA1968</strain>
        <tissue evidence="18">Whole embryos</tissue>
    </source>
</reference>
<dbReference type="GO" id="GO:0005777">
    <property type="term" value="C:peroxisome"/>
    <property type="evidence" value="ECO:0007669"/>
    <property type="project" value="UniProtKB-SubCell"/>
</dbReference>
<feature type="domain" description="FAD-binding PCMH-type" evidence="17">
    <location>
        <begin position="2101"/>
        <end position="2300"/>
    </location>
</feature>
<evidence type="ECO:0000313" key="18">
    <source>
        <dbReference type="EMBL" id="KAJ6648665.1"/>
    </source>
</evidence>
<comment type="cofactor">
    <cofactor evidence="1">
        <name>Mo-molybdopterin</name>
        <dbReference type="ChEBI" id="CHEBI:71302"/>
    </cofactor>
</comment>
<dbReference type="InterPro" id="IPR005107">
    <property type="entry name" value="CO_DH_flav_C"/>
</dbReference>
<proteinExistence type="inferred from homology"/>
<dbReference type="InterPro" id="IPR012675">
    <property type="entry name" value="Beta-grasp_dom_sf"/>
</dbReference>
<dbReference type="InterPro" id="IPR036683">
    <property type="entry name" value="CO_DH_flav_C_dom_sf"/>
</dbReference>
<keyword evidence="15" id="KW-0576">Peroxisome</keyword>
<dbReference type="OrthoDB" id="8300278at2759"/>
<dbReference type="GO" id="GO:0016491">
    <property type="term" value="F:oxidoreductase activity"/>
    <property type="evidence" value="ECO:0007669"/>
    <property type="project" value="UniProtKB-KW"/>
</dbReference>
<dbReference type="FunFam" id="3.30.390.50:FF:000003">
    <property type="entry name" value="Aldehyde oxidase1"/>
    <property type="match status" value="3"/>
</dbReference>
<dbReference type="Pfam" id="PF01799">
    <property type="entry name" value="Fer2_2"/>
    <property type="match status" value="3"/>
</dbReference>
<evidence type="ECO:0000256" key="7">
    <source>
        <dbReference type="ARBA" id="ARBA00022630"/>
    </source>
</evidence>
<dbReference type="SMART" id="SM01008">
    <property type="entry name" value="Ald_Xan_dh_C"/>
    <property type="match status" value="2"/>
</dbReference>
<keyword evidence="11" id="KW-0560">Oxidoreductase</keyword>
<evidence type="ECO:0000256" key="9">
    <source>
        <dbReference type="ARBA" id="ARBA00022723"/>
    </source>
</evidence>
<evidence type="ECO:0000256" key="10">
    <source>
        <dbReference type="ARBA" id="ARBA00022827"/>
    </source>
</evidence>
<dbReference type="InterPro" id="IPR036884">
    <property type="entry name" value="2Fe-2S-bd_dom_sf"/>
</dbReference>
<dbReference type="FunFam" id="3.30.365.10:FF:000001">
    <property type="entry name" value="Xanthine dehydrogenase oxidase"/>
    <property type="match status" value="1"/>
</dbReference>
<dbReference type="InterPro" id="IPR002346">
    <property type="entry name" value="Mopterin_DH_FAD-bd"/>
</dbReference>
<dbReference type="InterPro" id="IPR016169">
    <property type="entry name" value="FAD-bd_PCMH_sub2"/>
</dbReference>
<keyword evidence="10" id="KW-0274">FAD</keyword>
<dbReference type="InterPro" id="IPR008274">
    <property type="entry name" value="AldOxase/xan_DH_MoCoBD1"/>
</dbReference>
<dbReference type="FunFam" id="3.30.465.10:FF:000013">
    <property type="entry name" value="Aldehyde oxidase"/>
    <property type="match status" value="1"/>
</dbReference>
<dbReference type="PANTHER" id="PTHR11908">
    <property type="entry name" value="XANTHINE DEHYDROGENASE"/>
    <property type="match status" value="1"/>
</dbReference>
<dbReference type="InterPro" id="IPR036856">
    <property type="entry name" value="Ald_Oxase/Xan_DH_a/b_sf"/>
</dbReference>
<dbReference type="Gene3D" id="3.10.20.30">
    <property type="match status" value="2"/>
</dbReference>
<evidence type="ECO:0000256" key="11">
    <source>
        <dbReference type="ARBA" id="ARBA00023002"/>
    </source>
</evidence>
<dbReference type="SUPFAM" id="SSF47741">
    <property type="entry name" value="CO dehydrogenase ISP C-domain like"/>
    <property type="match status" value="3"/>
</dbReference>
<dbReference type="SUPFAM" id="SSF56176">
    <property type="entry name" value="FAD-binding/transporter-associated domain-like"/>
    <property type="match status" value="2"/>
</dbReference>
<keyword evidence="7" id="KW-0285">Flavoprotein</keyword>